<evidence type="ECO:0000256" key="1">
    <source>
        <dbReference type="SAM" id="SignalP"/>
    </source>
</evidence>
<keyword evidence="2" id="KW-0489">Methyltransferase</keyword>
<evidence type="ECO:0000313" key="3">
    <source>
        <dbReference type="Proteomes" id="UP000754644"/>
    </source>
</evidence>
<organism evidence="2 3">
    <name type="scientific">SAR86 cluster bacterium</name>
    <dbReference type="NCBI Taxonomy" id="2030880"/>
    <lineage>
        <taxon>Bacteria</taxon>
        <taxon>Pseudomonadati</taxon>
        <taxon>Pseudomonadota</taxon>
        <taxon>Gammaproteobacteria</taxon>
        <taxon>SAR86 cluster</taxon>
    </lineage>
</organism>
<accession>A0A972VWY5</accession>
<dbReference type="Gene3D" id="3.40.50.150">
    <property type="entry name" value="Vaccinia Virus protein VP39"/>
    <property type="match status" value="1"/>
</dbReference>
<dbReference type="GO" id="GO:0008168">
    <property type="term" value="F:methyltransferase activity"/>
    <property type="evidence" value="ECO:0007669"/>
    <property type="project" value="UniProtKB-KW"/>
</dbReference>
<evidence type="ECO:0000313" key="2">
    <source>
        <dbReference type="EMBL" id="NQV65808.1"/>
    </source>
</evidence>
<sequence length="110" mass="12148">MRLISGLLLAVVVTNVWAASDNSATEQKITDAIKHERRSTADTARDANRKPLDTLKFFQLRDDMKVLELLPGGGWYTKILAPTLEANGKLYISMDAERTGEALKGKPGFD</sequence>
<reference evidence="2" key="1">
    <citation type="submission" date="2020-05" db="EMBL/GenBank/DDBJ databases">
        <title>Sulfur intermediates as new biogeochemical hubs in an aquatic model microbial ecosystem.</title>
        <authorList>
            <person name="Vigneron A."/>
        </authorList>
    </citation>
    <scope>NUCLEOTIDE SEQUENCE</scope>
    <source>
        <strain evidence="2">Bin.250</strain>
    </source>
</reference>
<dbReference type="AlphaFoldDB" id="A0A972VWY5"/>
<keyword evidence="1" id="KW-0732">Signal</keyword>
<name>A0A972VWY5_9GAMM</name>
<dbReference type="GO" id="GO:0032259">
    <property type="term" value="P:methylation"/>
    <property type="evidence" value="ECO:0007669"/>
    <property type="project" value="UniProtKB-KW"/>
</dbReference>
<dbReference type="InterPro" id="IPR029063">
    <property type="entry name" value="SAM-dependent_MTases_sf"/>
</dbReference>
<proteinExistence type="predicted"/>
<feature type="chain" id="PRO_5037884573" evidence="1">
    <location>
        <begin position="19"/>
        <end position="110"/>
    </location>
</feature>
<comment type="caution">
    <text evidence="2">The sequence shown here is derived from an EMBL/GenBank/DDBJ whole genome shotgun (WGS) entry which is preliminary data.</text>
</comment>
<gene>
    <name evidence="2" type="ORF">HQ497_10640</name>
</gene>
<feature type="non-terminal residue" evidence="2">
    <location>
        <position position="110"/>
    </location>
</feature>
<protein>
    <submittedName>
        <fullName evidence="2">Methyltransferase</fullName>
    </submittedName>
</protein>
<dbReference type="Proteomes" id="UP000754644">
    <property type="component" value="Unassembled WGS sequence"/>
</dbReference>
<dbReference type="EMBL" id="JABMOJ010000403">
    <property type="protein sequence ID" value="NQV65808.1"/>
    <property type="molecule type" value="Genomic_DNA"/>
</dbReference>
<feature type="signal peptide" evidence="1">
    <location>
        <begin position="1"/>
        <end position="18"/>
    </location>
</feature>
<keyword evidence="2" id="KW-0808">Transferase</keyword>